<dbReference type="PANTHER" id="PTHR43289">
    <property type="entry name" value="MITOGEN-ACTIVATED PROTEIN KINASE KINASE KINASE 20-RELATED"/>
    <property type="match status" value="1"/>
</dbReference>
<feature type="compositionally biased region" description="Basic and acidic residues" evidence="7">
    <location>
        <begin position="581"/>
        <end position="591"/>
    </location>
</feature>
<dbReference type="EMBL" id="CAJVAX010000004">
    <property type="protein sequence ID" value="CAG7617334.1"/>
    <property type="molecule type" value="Genomic_DNA"/>
</dbReference>
<dbReference type="GO" id="GO:0005524">
    <property type="term" value="F:ATP binding"/>
    <property type="evidence" value="ECO:0007669"/>
    <property type="project" value="UniProtKB-KW"/>
</dbReference>
<keyword evidence="5 9" id="KW-0418">Kinase</keyword>
<sequence>MTRVVDGRFELVDRLGGGGMGWVWRARDMLLDREVALKEVRPRDPRFGEHDARTAMTMRSRVLREAQALGRVEHPNVVTVHEVIDRDDFPFPWIVMELVEGRSLQDRLAAGPLRPEEAAALGRGVLAGLRAAHAAGIQHRDIKPGNILLRGDGTPVLTDFGIAAIQGMSPLTTEGSMIGTPDYMAPERARGGEGGPAADLWSLALTLYVAVEGHHPLRRANALATLAAVLGEDIPPPRHAGRLAPALIQTLVRASGARPGAAALDGLLAQALEPPPAPPVPASATTVRLNRPAAAPAPVGGPARPGPPRPGQPTRWRPSGRRARLLAVALTVAALGSALWAFLPDDAPKHGAAAGPSGTPASAPAATGATTAAKTITIGLTTGHPGLAARNPDGTYAGVEVDTAVYIARELGYRPGDIRWTEVTAGGREDLLENKKADFLIGSYLITQDRAKRVDFVGPYLTAHLDVLLRDDTTDIRSSGDLDGKKICTVAGSSTTITVSTTVATRADVTERPGLDACIAALTSGEVDAVAGDDVDLAGHANQQAGSLRLAGFRLSNEDYGIGLPKLSPIEDDVRKALQKMSHDGTWDRSMTKNLPLLTERDAPGATP</sequence>
<evidence type="ECO:0000256" key="1">
    <source>
        <dbReference type="ARBA" id="ARBA00012513"/>
    </source>
</evidence>
<dbReference type="AlphaFoldDB" id="A0A9W4ECW6"/>
<dbReference type="SUPFAM" id="SSF56112">
    <property type="entry name" value="Protein kinase-like (PK-like)"/>
    <property type="match status" value="1"/>
</dbReference>
<keyword evidence="2 9" id="KW-0723">Serine/threonine-protein kinase</keyword>
<feature type="compositionally biased region" description="Low complexity" evidence="7">
    <location>
        <begin position="293"/>
        <end position="302"/>
    </location>
</feature>
<evidence type="ECO:0000259" key="8">
    <source>
        <dbReference type="PROSITE" id="PS50011"/>
    </source>
</evidence>
<protein>
    <recommendedName>
        <fullName evidence="1">non-specific serine/threonine protein kinase</fullName>
        <ecNumber evidence="1">2.7.11.1</ecNumber>
    </recommendedName>
</protein>
<feature type="region of interest" description="Disordered" evidence="7">
    <location>
        <begin position="581"/>
        <end position="608"/>
    </location>
</feature>
<dbReference type="InterPro" id="IPR001638">
    <property type="entry name" value="Solute-binding_3/MltF_N"/>
</dbReference>
<keyword evidence="3 9" id="KW-0808">Transferase</keyword>
<dbReference type="EC" id="2.7.11.1" evidence="1"/>
<dbReference type="RefSeq" id="WP_205045906.1">
    <property type="nucleotide sequence ID" value="NZ_CAJVAX010000004.1"/>
</dbReference>
<evidence type="ECO:0000256" key="3">
    <source>
        <dbReference type="ARBA" id="ARBA00022679"/>
    </source>
</evidence>
<dbReference type="InterPro" id="IPR011009">
    <property type="entry name" value="Kinase-like_dom_sf"/>
</dbReference>
<dbReference type="Proteomes" id="UP001153328">
    <property type="component" value="Unassembled WGS sequence"/>
</dbReference>
<feature type="compositionally biased region" description="Basic and acidic residues" evidence="7">
    <location>
        <begin position="599"/>
        <end position="608"/>
    </location>
</feature>
<keyword evidence="6" id="KW-0067">ATP-binding</keyword>
<dbReference type="InterPro" id="IPR008271">
    <property type="entry name" value="Ser/Thr_kinase_AS"/>
</dbReference>
<dbReference type="Pfam" id="PF00497">
    <property type="entry name" value="SBP_bac_3"/>
    <property type="match status" value="1"/>
</dbReference>
<evidence type="ECO:0000313" key="9">
    <source>
        <dbReference type="EMBL" id="CAG7617334.1"/>
    </source>
</evidence>
<dbReference type="Gene3D" id="3.30.200.20">
    <property type="entry name" value="Phosphorylase Kinase, domain 1"/>
    <property type="match status" value="1"/>
</dbReference>
<organism evidence="9 10">
    <name type="scientific">Actinacidiphila bryophytorum</name>
    <dbReference type="NCBI Taxonomy" id="1436133"/>
    <lineage>
        <taxon>Bacteria</taxon>
        <taxon>Bacillati</taxon>
        <taxon>Actinomycetota</taxon>
        <taxon>Actinomycetes</taxon>
        <taxon>Kitasatosporales</taxon>
        <taxon>Streptomycetaceae</taxon>
        <taxon>Actinacidiphila</taxon>
    </lineage>
</organism>
<dbReference type="SUPFAM" id="SSF53850">
    <property type="entry name" value="Periplasmic binding protein-like II"/>
    <property type="match status" value="1"/>
</dbReference>
<dbReference type="SMART" id="SM00062">
    <property type="entry name" value="PBPb"/>
    <property type="match status" value="1"/>
</dbReference>
<evidence type="ECO:0000256" key="5">
    <source>
        <dbReference type="ARBA" id="ARBA00022777"/>
    </source>
</evidence>
<dbReference type="Gene3D" id="3.40.190.10">
    <property type="entry name" value="Periplasmic binding protein-like II"/>
    <property type="match status" value="2"/>
</dbReference>
<evidence type="ECO:0000256" key="7">
    <source>
        <dbReference type="SAM" id="MobiDB-lite"/>
    </source>
</evidence>
<evidence type="ECO:0000256" key="4">
    <source>
        <dbReference type="ARBA" id="ARBA00022741"/>
    </source>
</evidence>
<dbReference type="InterPro" id="IPR000719">
    <property type="entry name" value="Prot_kinase_dom"/>
</dbReference>
<dbReference type="SMART" id="SM00220">
    <property type="entry name" value="S_TKc"/>
    <property type="match status" value="1"/>
</dbReference>
<evidence type="ECO:0000256" key="6">
    <source>
        <dbReference type="ARBA" id="ARBA00022840"/>
    </source>
</evidence>
<keyword evidence="10" id="KW-1185">Reference proteome</keyword>
<feature type="domain" description="Protein kinase" evidence="8">
    <location>
        <begin position="9"/>
        <end position="268"/>
    </location>
</feature>
<dbReference type="GO" id="GO:0004674">
    <property type="term" value="F:protein serine/threonine kinase activity"/>
    <property type="evidence" value="ECO:0007669"/>
    <property type="project" value="UniProtKB-KW"/>
</dbReference>
<dbReference type="CDD" id="cd14014">
    <property type="entry name" value="STKc_PknB_like"/>
    <property type="match status" value="1"/>
</dbReference>
<accession>A0A9W4ECW6</accession>
<comment type="caution">
    <text evidence="9">The sequence shown here is derived from an EMBL/GenBank/DDBJ whole genome shotgun (WGS) entry which is preliminary data.</text>
</comment>
<dbReference type="PROSITE" id="PS50011">
    <property type="entry name" value="PROTEIN_KINASE_DOM"/>
    <property type="match status" value="1"/>
</dbReference>
<reference evidence="9" key="1">
    <citation type="submission" date="2021-06" db="EMBL/GenBank/DDBJ databases">
        <authorList>
            <person name="Arsene-Ploetze F."/>
        </authorList>
    </citation>
    <scope>NUCLEOTIDE SEQUENCE</scope>
    <source>
        <strain evidence="9">SBRY1</strain>
    </source>
</reference>
<feature type="region of interest" description="Disordered" evidence="7">
    <location>
        <begin position="293"/>
        <end position="319"/>
    </location>
</feature>
<dbReference type="Pfam" id="PF00069">
    <property type="entry name" value="Pkinase"/>
    <property type="match status" value="1"/>
</dbReference>
<dbReference type="Gene3D" id="1.10.510.10">
    <property type="entry name" value="Transferase(Phosphotransferase) domain 1"/>
    <property type="match status" value="1"/>
</dbReference>
<proteinExistence type="predicted"/>
<evidence type="ECO:0000313" key="10">
    <source>
        <dbReference type="Proteomes" id="UP001153328"/>
    </source>
</evidence>
<dbReference type="PANTHER" id="PTHR43289:SF6">
    <property type="entry name" value="SERINE_THREONINE-PROTEIN KINASE NEKL-3"/>
    <property type="match status" value="1"/>
</dbReference>
<dbReference type="PROSITE" id="PS00108">
    <property type="entry name" value="PROTEIN_KINASE_ST"/>
    <property type="match status" value="1"/>
</dbReference>
<keyword evidence="4" id="KW-0547">Nucleotide-binding</keyword>
<name>A0A9W4ECW6_9ACTN</name>
<gene>
    <name evidence="9" type="ORF">SBRY_120010</name>
</gene>
<evidence type="ECO:0000256" key="2">
    <source>
        <dbReference type="ARBA" id="ARBA00022527"/>
    </source>
</evidence>